<evidence type="ECO:0000313" key="2">
    <source>
        <dbReference type="Proteomes" id="UP000265964"/>
    </source>
</evidence>
<gene>
    <name evidence="1" type="ORF">CKF59_01730</name>
</gene>
<reference evidence="1 2" key="1">
    <citation type="submission" date="2017-08" db="EMBL/GenBank/DDBJ databases">
        <title>Reclassification of Bisgaard taxon 37 and 44.</title>
        <authorList>
            <person name="Christensen H."/>
        </authorList>
    </citation>
    <scope>NUCLEOTIDE SEQUENCE [LARGE SCALE GENOMIC DNA]</scope>
    <source>
        <strain evidence="1 2">EEAB3T1</strain>
    </source>
</reference>
<sequence length="1145" mass="132489">MFYQTWHLLTRSREVTLLVLPRGVNLSQQMSQIIAALVATQPWGSKELVNLSLTPLRVIAPQEVKPKVLNLLAGYCLTQMTLEAKDQVINFSLQHPWLSFYTPEGVKSTSDKRDNELEQLYEVLKLQTPRAEQLLLCWEQAKKTEQLEPIEQVLRQILALKRPCQSLVIFTQEPQEVRQILESEQSEFKEQSWSGEEALLWLEHLYQQQAEILGVNLALVQAQALQSEVGTFVPFSSRVYQKLKVQIQGREELRLGQVPVSLAQLTSFYLIPGVDYELASSDLAGFHQSLGAQLAYNYPYQALNIYAYQGGLLKQVSASYQRKQEFTRDNANQKLLTSVFPQELEVIKQSKDFKQDATMRNKNEGLVVTITPKASSQEQVGVSKDLVAGSLAPQSYYPYQFSTAQFAYYQQWEAKVTLLTQLKLLKYAEVTSGRRETKEFYQGQRHLQQSIEALETYTKQPTLMLTREVPDLWDLAIWQELELNFYPQKIKLHWLEPQLLQLEKLELSDLSRPELWEGELSLAERKEKLNYSTFIKKDASLEQLAKFKEFKQQGNCHFALSKEHLVDTIVARLLTDYADELVPLLLAELHHGDSYAYLAKLERSLQPETLLEAFLEQDFQALDLWQKPWVSVEKGESEETKIHRFLQQQEANYPYLYLRRLQQQREFFLRKRKGQMELDKSKQVDEGNELGAKNEIVTGNNREAEKYKVLGIETASRGNLGIDHKVQTANITEAERRKKEVEDFLDQDLLKIMSQEQAQRNAELASKLEFASLKQLLCPFTQADLEQSLLQKILYQELSSQISPCLIPPAWKKIQVYVPSKCLLAVVAPWLEQLLIQGQVFATQQELNQEQLYEAFTLVWDRFKLELKRRQWGKELAQSLASHPYWCVLPKFPWLSTICATEYLANINQALVANRQGQEFAWQFVQAGIELLELYQQQSKLLHFATHQFSKLLGAGTYVPRDEYSPVSRLAVLKQAALAQLQAKQALHQELQQKVYALLQSEQETKEILIQLKPLLQELHHGQKIRWSELLLQIEQGVVVKIAGAEQYQQSMVITDWQKISSQAFSHRQEMSNSNQATSNQTTNDQVAITNSQAYEHYLVQESYLCSKEYKPMDYSYLDKPIMFFRWLNYNFGGDFSQFLSLKKQ</sequence>
<proteinExistence type="predicted"/>
<protein>
    <submittedName>
        <fullName evidence="1">Uncharacterized protein</fullName>
    </submittedName>
</protein>
<dbReference type="EMBL" id="NRJF01000043">
    <property type="protein sequence ID" value="RIY37440.1"/>
    <property type="molecule type" value="Genomic_DNA"/>
</dbReference>
<evidence type="ECO:0000313" key="1">
    <source>
        <dbReference type="EMBL" id="RIY37440.1"/>
    </source>
</evidence>
<dbReference type="OrthoDB" id="9898351at2"/>
<comment type="caution">
    <text evidence="1">The sequence shown here is derived from an EMBL/GenBank/DDBJ whole genome shotgun (WGS) entry which is preliminary data.</text>
</comment>
<dbReference type="Proteomes" id="UP000265964">
    <property type="component" value="Unassembled WGS sequence"/>
</dbReference>
<name>A0A3A1YK72_9GAMM</name>
<organism evidence="1 2">
    <name type="scientific">Psittacicella gerlachiana</name>
    <dbReference type="NCBI Taxonomy" id="2028574"/>
    <lineage>
        <taxon>Bacteria</taxon>
        <taxon>Pseudomonadati</taxon>
        <taxon>Pseudomonadota</taxon>
        <taxon>Gammaproteobacteria</taxon>
        <taxon>Pasteurellales</taxon>
        <taxon>Psittacicellaceae</taxon>
        <taxon>Psittacicella</taxon>
    </lineage>
</organism>
<keyword evidence="2" id="KW-1185">Reference proteome</keyword>
<dbReference type="RefSeq" id="WP_119534263.1">
    <property type="nucleotide sequence ID" value="NZ_NRJF01000043.1"/>
</dbReference>
<dbReference type="AlphaFoldDB" id="A0A3A1YK72"/>
<accession>A0A3A1YK72</accession>